<reference evidence="3" key="1">
    <citation type="journal article" date="2019" name="Int. J. Syst. Evol. Microbiol.">
        <title>The Global Catalogue of Microorganisms (GCM) 10K type strain sequencing project: providing services to taxonomists for standard genome sequencing and annotation.</title>
        <authorList>
            <consortium name="The Broad Institute Genomics Platform"/>
            <consortium name="The Broad Institute Genome Sequencing Center for Infectious Disease"/>
            <person name="Wu L."/>
            <person name="Ma J."/>
        </authorList>
    </citation>
    <scope>NUCLEOTIDE SEQUENCE [LARGE SCALE GENOMIC DNA]</scope>
    <source>
        <strain evidence="3">CCUG 61889</strain>
    </source>
</reference>
<dbReference type="Proteomes" id="UP001595752">
    <property type="component" value="Unassembled WGS sequence"/>
</dbReference>
<evidence type="ECO:0000259" key="1">
    <source>
        <dbReference type="Pfam" id="PF18681"/>
    </source>
</evidence>
<feature type="domain" description="GK1464-like" evidence="1">
    <location>
        <begin position="44"/>
        <end position="136"/>
    </location>
</feature>
<evidence type="ECO:0000313" key="3">
    <source>
        <dbReference type="Proteomes" id="UP001595752"/>
    </source>
</evidence>
<organism evidence="2 3">
    <name type="scientific">Bacillus songklensis</name>
    <dbReference type="NCBI Taxonomy" id="1069116"/>
    <lineage>
        <taxon>Bacteria</taxon>
        <taxon>Bacillati</taxon>
        <taxon>Bacillota</taxon>
        <taxon>Bacilli</taxon>
        <taxon>Bacillales</taxon>
        <taxon>Bacillaceae</taxon>
        <taxon>Bacillus</taxon>
    </lineage>
</organism>
<sequence length="137" mass="15986">MSANYTGTFVQLIQDEKAFILLVWNGHHKIEMNVKGETKMEFSKREELMAAMTQSLEPMLNEHNLDEIEVYEEEGANELYYMGYTIKKGENVYMIHQPYVKNETGKLALKEHGWTIQSKQGETKGYQSLEEVFNQIQ</sequence>
<proteinExistence type="predicted"/>
<dbReference type="Pfam" id="PF18681">
    <property type="entry name" value="DUF5634"/>
    <property type="match status" value="1"/>
</dbReference>
<gene>
    <name evidence="2" type="ORF">ACFOU2_12065</name>
</gene>
<name>A0ABV8B1W3_9BACI</name>
<dbReference type="InterPro" id="IPR040915">
    <property type="entry name" value="GK1464-like_dom"/>
</dbReference>
<dbReference type="Gene3D" id="3.30.70.1480">
    <property type="entry name" value="GK1464-like"/>
    <property type="match status" value="1"/>
</dbReference>
<dbReference type="SUPFAM" id="SSF143579">
    <property type="entry name" value="GK1464-like"/>
    <property type="match status" value="1"/>
</dbReference>
<comment type="caution">
    <text evidence="2">The sequence shown here is derived from an EMBL/GenBank/DDBJ whole genome shotgun (WGS) entry which is preliminary data.</text>
</comment>
<evidence type="ECO:0000313" key="2">
    <source>
        <dbReference type="EMBL" id="MFC3884183.1"/>
    </source>
</evidence>
<accession>A0ABV8B1W3</accession>
<dbReference type="InterPro" id="IPR028990">
    <property type="entry name" value="GK1464-like"/>
</dbReference>
<keyword evidence="3" id="KW-1185">Reference proteome</keyword>
<protein>
    <submittedName>
        <fullName evidence="2">DUF5634 family protein</fullName>
    </submittedName>
</protein>
<dbReference type="EMBL" id="JBHRZT010000052">
    <property type="protein sequence ID" value="MFC3884183.1"/>
    <property type="molecule type" value="Genomic_DNA"/>
</dbReference>